<comment type="similarity">
    <text evidence="1">Belongs to the peptidase M17 family.</text>
</comment>
<keyword evidence="2" id="KW-0031">Aminopeptidase</keyword>
<dbReference type="PANTHER" id="PTHR11963">
    <property type="entry name" value="LEUCINE AMINOPEPTIDASE-RELATED"/>
    <property type="match status" value="1"/>
</dbReference>
<name>A0AAQ4EQJ9_AMBAM</name>
<dbReference type="Gene3D" id="3.40.630.10">
    <property type="entry name" value="Zn peptidases"/>
    <property type="match status" value="1"/>
</dbReference>
<evidence type="ECO:0000256" key="4">
    <source>
        <dbReference type="ARBA" id="ARBA00022801"/>
    </source>
</evidence>
<proteinExistence type="inferred from homology"/>
<sequence>MQNYALSHAGRHTYSSTCGGGAGQVHCFFFCFVWICFRATEWCWCCTGRVLGHAKSALTCGVIVFRRGNMCCTVIKFNGHLTPSDPLHHPVLIIGQPKNLAKITFEDVKCKLEPRVGEEMFKAAVLSLHPSPTDNCFLYLNLAIVAALPTKCSRHNTPSHAHSLTKLVKNLTAGVDEYIVVVCEWQDVFASACAVARAFPVYSRKSSGNPGSHSVTVEFLLVDGGGGGRHLGEPELRCLSAAAEGVQLTAKIVDTPCHDMNTEAFIKEVEIVGNALGLKPTIIKGEELNIRGFGGLYSVGRAAVHPPALVILSHTPEGSQDTIAWVGKGIVYDTGGLCIKSKTAMCGMKRDCGGAAGILGAFYATVKLGFSDNLHAIFCLAENAVGPDATRPDDIITMYSGRTVEINNTDAEGRLVVGDGVAYAHKDLKANIILDMATLTGAQGIATGKYHAALVSNSSDWEELAMRSGILSGDLIHAMPFAPELHFVEFASALADMKNSVADRNNAQPSCAGLFICSHLGFEFPGVWMHVDMAYPVHCVSILVLSVMNVLVMYSMCNSIYVHLLEASLKTSMLVYLVVLQLKLSWCETISN</sequence>
<evidence type="ECO:0000313" key="7">
    <source>
        <dbReference type="Proteomes" id="UP001321473"/>
    </source>
</evidence>
<dbReference type="Gene3D" id="3.40.50.10590">
    <property type="entry name" value="Zn-dependent exopeptidases"/>
    <property type="match status" value="1"/>
</dbReference>
<dbReference type="EMBL" id="JARKHS020012263">
    <property type="protein sequence ID" value="KAK8777054.1"/>
    <property type="molecule type" value="Genomic_DNA"/>
</dbReference>
<dbReference type="GO" id="GO:0006508">
    <property type="term" value="P:proteolysis"/>
    <property type="evidence" value="ECO:0007669"/>
    <property type="project" value="UniProtKB-KW"/>
</dbReference>
<protein>
    <recommendedName>
        <fullName evidence="5">Cytosol aminopeptidase domain-containing protein</fullName>
    </recommendedName>
</protein>
<dbReference type="Pfam" id="PF00883">
    <property type="entry name" value="Peptidase_M17"/>
    <property type="match status" value="1"/>
</dbReference>
<feature type="domain" description="Cytosol aminopeptidase" evidence="5">
    <location>
        <begin position="408"/>
        <end position="415"/>
    </location>
</feature>
<dbReference type="SUPFAM" id="SSF53187">
    <property type="entry name" value="Zn-dependent exopeptidases"/>
    <property type="match status" value="1"/>
</dbReference>
<reference evidence="6 7" key="1">
    <citation type="journal article" date="2023" name="Arcadia Sci">
        <title>De novo assembly of a long-read Amblyomma americanum tick genome.</title>
        <authorList>
            <person name="Chou S."/>
            <person name="Poskanzer K.E."/>
            <person name="Rollins M."/>
            <person name="Thuy-Boun P.S."/>
        </authorList>
    </citation>
    <scope>NUCLEOTIDE SEQUENCE [LARGE SCALE GENOMIC DNA]</scope>
    <source>
        <strain evidence="6">F_SG_1</strain>
        <tissue evidence="6">Salivary glands</tissue>
    </source>
</reference>
<dbReference type="InterPro" id="IPR041417">
    <property type="entry name" value="NPEPL1_N"/>
</dbReference>
<dbReference type="CDD" id="cd00433">
    <property type="entry name" value="Peptidase_M17"/>
    <property type="match status" value="1"/>
</dbReference>
<keyword evidence="3" id="KW-0645">Protease</keyword>
<dbReference type="GO" id="GO:0030145">
    <property type="term" value="F:manganese ion binding"/>
    <property type="evidence" value="ECO:0007669"/>
    <property type="project" value="InterPro"/>
</dbReference>
<dbReference type="InterPro" id="IPR000819">
    <property type="entry name" value="Peptidase_M17_C"/>
</dbReference>
<organism evidence="6 7">
    <name type="scientific">Amblyomma americanum</name>
    <name type="common">Lone star tick</name>
    <dbReference type="NCBI Taxonomy" id="6943"/>
    <lineage>
        <taxon>Eukaryota</taxon>
        <taxon>Metazoa</taxon>
        <taxon>Ecdysozoa</taxon>
        <taxon>Arthropoda</taxon>
        <taxon>Chelicerata</taxon>
        <taxon>Arachnida</taxon>
        <taxon>Acari</taxon>
        <taxon>Parasitiformes</taxon>
        <taxon>Ixodida</taxon>
        <taxon>Ixodoidea</taxon>
        <taxon>Ixodidae</taxon>
        <taxon>Amblyomminae</taxon>
        <taxon>Amblyomma</taxon>
    </lineage>
</organism>
<evidence type="ECO:0000256" key="3">
    <source>
        <dbReference type="ARBA" id="ARBA00022670"/>
    </source>
</evidence>
<dbReference type="Proteomes" id="UP001321473">
    <property type="component" value="Unassembled WGS sequence"/>
</dbReference>
<dbReference type="GO" id="GO:0070006">
    <property type="term" value="F:metalloaminopeptidase activity"/>
    <property type="evidence" value="ECO:0007669"/>
    <property type="project" value="InterPro"/>
</dbReference>
<comment type="caution">
    <text evidence="6">The sequence shown here is derived from an EMBL/GenBank/DDBJ whole genome shotgun (WGS) entry which is preliminary data.</text>
</comment>
<evidence type="ECO:0000256" key="1">
    <source>
        <dbReference type="ARBA" id="ARBA00009528"/>
    </source>
</evidence>
<evidence type="ECO:0000259" key="5">
    <source>
        <dbReference type="PROSITE" id="PS00631"/>
    </source>
</evidence>
<gene>
    <name evidence="6" type="ORF">V5799_029601</name>
</gene>
<keyword evidence="7" id="KW-1185">Reference proteome</keyword>
<accession>A0AAQ4EQJ9</accession>
<keyword evidence="4" id="KW-0378">Hydrolase</keyword>
<dbReference type="Pfam" id="PF18295">
    <property type="entry name" value="Pdase_M17_N2"/>
    <property type="match status" value="1"/>
</dbReference>
<dbReference type="PRINTS" id="PR00481">
    <property type="entry name" value="LAMNOPPTDASE"/>
</dbReference>
<dbReference type="GO" id="GO:0005737">
    <property type="term" value="C:cytoplasm"/>
    <property type="evidence" value="ECO:0007669"/>
    <property type="project" value="InterPro"/>
</dbReference>
<evidence type="ECO:0000256" key="2">
    <source>
        <dbReference type="ARBA" id="ARBA00022438"/>
    </source>
</evidence>
<dbReference type="PROSITE" id="PS00631">
    <property type="entry name" value="CYTOSOL_AP"/>
    <property type="match status" value="1"/>
</dbReference>
<evidence type="ECO:0000313" key="6">
    <source>
        <dbReference type="EMBL" id="KAK8777054.1"/>
    </source>
</evidence>
<dbReference type="PANTHER" id="PTHR11963:SF4">
    <property type="entry name" value="AMINOPEPTIDASE NPEPL1-RELATED"/>
    <property type="match status" value="1"/>
</dbReference>
<dbReference type="InterPro" id="IPR011356">
    <property type="entry name" value="Leucine_aapep/pepB"/>
</dbReference>
<dbReference type="AlphaFoldDB" id="A0AAQ4EQJ9"/>